<dbReference type="InterPro" id="IPR018586">
    <property type="entry name" value="Brinker_DNA-bd"/>
</dbReference>
<feature type="domain" description="Brinker DNA-binding" evidence="2">
    <location>
        <begin position="9"/>
        <end position="49"/>
    </location>
</feature>
<sequence length="212" mass="23425">MTPVKTKGKYDAGFKLRVIHFAERFSNRAAGSKFGLNESTIRGWRKVKNSTSAAPLQQSCHGDDFKLAHGVAPVFAAATPKSPPTPVVAKEFSYTPERQASPGRDVASDAFLYRKKQVRERATSSSRRSTTPSPQTFLKTHRRPKQRVFVGRSEYSNFPEVAIPFTVIAEKAIRALYRGPEVVTTSASRMTNREAFAGLLGLRPITLHDDGS</sequence>
<dbReference type="KEGG" id="oti:135389926"/>
<evidence type="ECO:0000259" key="2">
    <source>
        <dbReference type="Pfam" id="PF09607"/>
    </source>
</evidence>
<dbReference type="RefSeq" id="XP_064476047.1">
    <property type="nucleotide sequence ID" value="XM_064619977.1"/>
</dbReference>
<dbReference type="AlphaFoldDB" id="A0A2R5LD74"/>
<organism evidence="3">
    <name type="scientific">Ornithodoros turicata</name>
    <dbReference type="NCBI Taxonomy" id="34597"/>
    <lineage>
        <taxon>Eukaryota</taxon>
        <taxon>Metazoa</taxon>
        <taxon>Ecdysozoa</taxon>
        <taxon>Arthropoda</taxon>
        <taxon>Chelicerata</taxon>
        <taxon>Arachnida</taxon>
        <taxon>Acari</taxon>
        <taxon>Parasitiformes</taxon>
        <taxon>Ixodida</taxon>
        <taxon>Ixodoidea</taxon>
        <taxon>Argasidae</taxon>
        <taxon>Ornithodorinae</taxon>
        <taxon>Ornithodoros</taxon>
    </lineage>
</organism>
<reference evidence="3" key="1">
    <citation type="submission" date="2018-03" db="EMBL/GenBank/DDBJ databases">
        <title>The relapsing fever spirochete Borrelia turicatae persists in the highly oxidative environment of its soft-bodied tick vector.</title>
        <authorList>
            <person name="Bourret T.J."/>
            <person name="Boyle W.K."/>
            <person name="Valenzuela J.G."/>
            <person name="Oliveira F."/>
            <person name="Lopez J.E."/>
        </authorList>
    </citation>
    <scope>NUCLEOTIDE SEQUENCE</scope>
    <source>
        <strain evidence="3">Kansas strain/isolate</strain>
        <tissue evidence="3">Salivary glands</tissue>
    </source>
</reference>
<evidence type="ECO:0000256" key="1">
    <source>
        <dbReference type="SAM" id="MobiDB-lite"/>
    </source>
</evidence>
<accession>A0A2R5LD74</accession>
<feature type="compositionally biased region" description="Low complexity" evidence="1">
    <location>
        <begin position="123"/>
        <end position="134"/>
    </location>
</feature>
<evidence type="ECO:0000313" key="3">
    <source>
        <dbReference type="EMBL" id="MBY07463.1"/>
    </source>
</evidence>
<dbReference type="GeneID" id="135389926"/>
<name>A0A2R5LD74_9ACAR</name>
<proteinExistence type="predicted"/>
<feature type="region of interest" description="Disordered" evidence="1">
    <location>
        <begin position="118"/>
        <end position="142"/>
    </location>
</feature>
<protein>
    <recommendedName>
        <fullName evidence="2">Brinker DNA-binding domain-containing protein</fullName>
    </recommendedName>
</protein>
<dbReference type="Pfam" id="PF09607">
    <property type="entry name" value="BrkDBD"/>
    <property type="match status" value="1"/>
</dbReference>
<dbReference type="EMBL" id="GGLE01003337">
    <property type="protein sequence ID" value="MBY07463.1"/>
    <property type="molecule type" value="Transcribed_RNA"/>
</dbReference>